<protein>
    <submittedName>
        <fullName evidence="1">C_GCAxxG_C_C family protein</fullName>
    </submittedName>
</protein>
<comment type="caution">
    <text evidence="1">The sequence shown here is derived from an EMBL/GenBank/DDBJ whole genome shotgun (WGS) entry which is preliminary data.</text>
</comment>
<proteinExistence type="predicted"/>
<dbReference type="PATRIC" id="fig|536227.13.peg.2357"/>
<dbReference type="NCBIfam" id="TIGR01909">
    <property type="entry name" value="C_GCAxxG_C_C"/>
    <property type="match status" value="1"/>
</dbReference>
<organism evidence="1 2">
    <name type="scientific">Clostridium carboxidivorans P7</name>
    <dbReference type="NCBI Taxonomy" id="536227"/>
    <lineage>
        <taxon>Bacteria</taxon>
        <taxon>Bacillati</taxon>
        <taxon>Bacillota</taxon>
        <taxon>Clostridia</taxon>
        <taxon>Eubacteriales</taxon>
        <taxon>Clostridiaceae</taxon>
        <taxon>Clostridium</taxon>
    </lineage>
</organism>
<dbReference type="Pfam" id="PF09719">
    <property type="entry name" value="C_GCAxxG_C_C"/>
    <property type="match status" value="1"/>
</dbReference>
<gene>
    <name evidence="1" type="ORF">CcarbDRAFT_4038</name>
</gene>
<keyword evidence="2" id="KW-1185">Reference proteome</keyword>
<evidence type="ECO:0000313" key="1">
    <source>
        <dbReference type="EMBL" id="EET85507.1"/>
    </source>
</evidence>
<dbReference type="InterPro" id="IPR036280">
    <property type="entry name" value="Multihaem_cyt_sf"/>
</dbReference>
<name>C6PZ21_9CLOT</name>
<accession>C6PZ21</accession>
<dbReference type="Proteomes" id="UP000004198">
    <property type="component" value="Unassembled WGS sequence"/>
</dbReference>
<dbReference type="SUPFAM" id="SSF48695">
    <property type="entry name" value="Multiheme cytochromes"/>
    <property type="match status" value="1"/>
</dbReference>
<sequence>MSRSQNVIANFNNGLNCCQCVLLAFSEELGLDKKAAIKIALGFGGGMCHGEVCGAVTGAVMVLSLKYGNSILDDIESKEKVYEMVREFKEKFTEINDSIICRDLLGIDLIKKENRIMAREKGLFKKCPKFVEDSIDVLETML</sequence>
<dbReference type="STRING" id="536227.Ccar_11260"/>
<dbReference type="eggNOG" id="COG1433">
    <property type="taxonomic scope" value="Bacteria"/>
</dbReference>
<dbReference type="AlphaFoldDB" id="C6PZ21"/>
<evidence type="ECO:0000313" key="2">
    <source>
        <dbReference type="Proteomes" id="UP000004198"/>
    </source>
</evidence>
<dbReference type="KEGG" id="cck:Ccar_11260"/>
<dbReference type="InterPro" id="IPR010181">
    <property type="entry name" value="CGCAxxGCC_motif"/>
</dbReference>
<dbReference type="RefSeq" id="WP_007062923.1">
    <property type="nucleotide sequence ID" value="NZ_ACVI01000087.1"/>
</dbReference>
<reference evidence="1 2" key="1">
    <citation type="submission" date="2009-06" db="EMBL/GenBank/DDBJ databases">
        <title>The draft genome of Clostridium carboxidivorans P7.</title>
        <authorList>
            <consortium name="US DOE Joint Genome Institute (JGI-PGF)"/>
            <person name="Lucas S."/>
            <person name="Copeland A."/>
            <person name="Lapidus A."/>
            <person name="Glavina del Rio T."/>
            <person name="Tice H."/>
            <person name="Bruce D."/>
            <person name="Goodwin L."/>
            <person name="Pitluck S."/>
            <person name="Larimer F."/>
            <person name="Land M.L."/>
            <person name="Hauser L."/>
            <person name="Hemme C.L."/>
        </authorList>
    </citation>
    <scope>NUCLEOTIDE SEQUENCE [LARGE SCALE GENOMIC DNA]</scope>
    <source>
        <strain evidence="1 2">P7</strain>
    </source>
</reference>
<dbReference type="EMBL" id="ACVI01000087">
    <property type="protein sequence ID" value="EET85507.1"/>
    <property type="molecule type" value="Genomic_DNA"/>
</dbReference>
<dbReference type="OrthoDB" id="9791535at2"/>